<dbReference type="InterPro" id="IPR015943">
    <property type="entry name" value="WD40/YVTN_repeat-like_dom_sf"/>
</dbReference>
<reference evidence="1 2" key="1">
    <citation type="journal article" date="2018" name="PLoS ONE">
        <title>The draft genome of Kipferlia bialata reveals reductive genome evolution in fornicate parasites.</title>
        <authorList>
            <person name="Tanifuji G."/>
            <person name="Takabayashi S."/>
            <person name="Kume K."/>
            <person name="Takagi M."/>
            <person name="Nakayama T."/>
            <person name="Kamikawa R."/>
            <person name="Inagaki Y."/>
            <person name="Hashimoto T."/>
        </authorList>
    </citation>
    <scope>NUCLEOTIDE SEQUENCE [LARGE SCALE GENOMIC DNA]</scope>
    <source>
        <strain evidence="1">NY0173</strain>
    </source>
</reference>
<dbReference type="SUPFAM" id="SSF50978">
    <property type="entry name" value="WD40 repeat-like"/>
    <property type="match status" value="1"/>
</dbReference>
<keyword evidence="2" id="KW-1185">Reference proteome</keyword>
<organism evidence="1 2">
    <name type="scientific">Kipferlia bialata</name>
    <dbReference type="NCBI Taxonomy" id="797122"/>
    <lineage>
        <taxon>Eukaryota</taxon>
        <taxon>Metamonada</taxon>
        <taxon>Carpediemonas-like organisms</taxon>
        <taxon>Kipferlia</taxon>
    </lineage>
</organism>
<name>A0A9K3D8K7_9EUKA</name>
<accession>A0A9K3D8K7</accession>
<gene>
    <name evidence="1" type="ORF">KIPB_013151</name>
</gene>
<evidence type="ECO:0000313" key="2">
    <source>
        <dbReference type="Proteomes" id="UP000265618"/>
    </source>
</evidence>
<evidence type="ECO:0000313" key="1">
    <source>
        <dbReference type="EMBL" id="GIQ90380.1"/>
    </source>
</evidence>
<comment type="caution">
    <text evidence="1">The sequence shown here is derived from an EMBL/GenBank/DDBJ whole genome shotgun (WGS) entry which is preliminary data.</text>
</comment>
<dbReference type="Proteomes" id="UP000265618">
    <property type="component" value="Unassembled WGS sequence"/>
</dbReference>
<feature type="non-terminal residue" evidence="1">
    <location>
        <position position="1"/>
    </location>
</feature>
<proteinExistence type="predicted"/>
<dbReference type="EMBL" id="BDIP01006104">
    <property type="protein sequence ID" value="GIQ90380.1"/>
    <property type="molecule type" value="Genomic_DNA"/>
</dbReference>
<sequence>MDTRTPASVVCSYAPHHQEPVLCLSSLNHIHGSTFLVSAGADNGVVSVDVRALPSSSASVVGETFSSSLTTSLCPHPCVPLVAATQHGHQTKVYSADLATQAVARSPRLKLPVTSAAWAPGRDSQGETTGQHLLVTAGWDRVLTVWA</sequence>
<dbReference type="Gene3D" id="2.130.10.10">
    <property type="entry name" value="YVTN repeat-like/Quinoprotein amine dehydrogenase"/>
    <property type="match status" value="1"/>
</dbReference>
<protein>
    <submittedName>
        <fullName evidence="1">Uncharacterized protein</fullName>
    </submittedName>
</protein>
<dbReference type="AlphaFoldDB" id="A0A9K3D8K7"/>
<dbReference type="InterPro" id="IPR036322">
    <property type="entry name" value="WD40_repeat_dom_sf"/>
</dbReference>